<keyword evidence="6" id="KW-0732">Signal</keyword>
<dbReference type="Gene3D" id="3.90.1720.10">
    <property type="entry name" value="endopeptidase domain like (from Nostoc punctiforme)"/>
    <property type="match status" value="1"/>
</dbReference>
<dbReference type="SUPFAM" id="SSF54001">
    <property type="entry name" value="Cysteine proteinases"/>
    <property type="match status" value="1"/>
</dbReference>
<dbReference type="InterPro" id="IPR000064">
    <property type="entry name" value="NLP_P60_dom"/>
</dbReference>
<dbReference type="PANTHER" id="PTHR47053:SF1">
    <property type="entry name" value="MUREIN DD-ENDOPEPTIDASE MEPH-RELATED"/>
    <property type="match status" value="1"/>
</dbReference>
<organism evidence="8 9">
    <name type="scientific">Kushneria sinocarnis</name>
    <dbReference type="NCBI Taxonomy" id="595502"/>
    <lineage>
        <taxon>Bacteria</taxon>
        <taxon>Pseudomonadati</taxon>
        <taxon>Pseudomonadota</taxon>
        <taxon>Gammaproteobacteria</taxon>
        <taxon>Oceanospirillales</taxon>
        <taxon>Halomonadaceae</taxon>
        <taxon>Kushneria</taxon>
    </lineage>
</organism>
<dbReference type="PANTHER" id="PTHR47053">
    <property type="entry name" value="MUREIN DD-ENDOPEPTIDASE MEPH-RELATED"/>
    <property type="match status" value="1"/>
</dbReference>
<evidence type="ECO:0000256" key="2">
    <source>
        <dbReference type="ARBA" id="ARBA00022670"/>
    </source>
</evidence>
<name>A0A420WSK4_9GAMM</name>
<proteinExistence type="inferred from homology"/>
<dbReference type="GO" id="GO:0008234">
    <property type="term" value="F:cysteine-type peptidase activity"/>
    <property type="evidence" value="ECO:0007669"/>
    <property type="project" value="UniProtKB-KW"/>
</dbReference>
<protein>
    <submittedName>
        <fullName evidence="8">Cell wall-associated NlpC family hydrolase</fullName>
    </submittedName>
</protein>
<feature type="domain" description="NlpC/P60" evidence="7">
    <location>
        <begin position="90"/>
        <end position="217"/>
    </location>
</feature>
<dbReference type="GO" id="GO:0006508">
    <property type="term" value="P:proteolysis"/>
    <property type="evidence" value="ECO:0007669"/>
    <property type="project" value="UniProtKB-KW"/>
</dbReference>
<keyword evidence="9" id="KW-1185">Reference proteome</keyword>
<comment type="similarity">
    <text evidence="1">Belongs to the peptidase C40 family.</text>
</comment>
<feature type="signal peptide" evidence="6">
    <location>
        <begin position="1"/>
        <end position="26"/>
    </location>
</feature>
<gene>
    <name evidence="8" type="ORF">C7446_3226</name>
</gene>
<sequence length="223" mass="24577">MSTLFTASTALIATVALMLCTQAAQASPDDEFNRAAAPKPDHLIQPDHGTASQLRARRMRARHGGSTASAKPPTFKNYPAFPASVNDSVSHARQLAMTTLNDQLGKPYLWGGSSPGAGFDCSGLVYYAYRDLLDIQLPRTANTMYHLKDAPRVGRHELERGDLVFFAIHTRQAADHVGVYLGEGRFIQAPRTGKTIRVSSLHNDYWTRHYLGARRLLTQATVR</sequence>
<feature type="region of interest" description="Disordered" evidence="5">
    <location>
        <begin position="30"/>
        <end position="73"/>
    </location>
</feature>
<dbReference type="EMBL" id="RBIN01000012">
    <property type="protein sequence ID" value="RKQ95712.1"/>
    <property type="molecule type" value="Genomic_DNA"/>
</dbReference>
<dbReference type="OrthoDB" id="9807055at2"/>
<evidence type="ECO:0000256" key="3">
    <source>
        <dbReference type="ARBA" id="ARBA00022801"/>
    </source>
</evidence>
<comment type="caution">
    <text evidence="8">The sequence shown here is derived from an EMBL/GenBank/DDBJ whole genome shotgun (WGS) entry which is preliminary data.</text>
</comment>
<dbReference type="Proteomes" id="UP000281975">
    <property type="component" value="Unassembled WGS sequence"/>
</dbReference>
<dbReference type="AlphaFoldDB" id="A0A420WSK4"/>
<keyword evidence="2" id="KW-0645">Protease</keyword>
<evidence type="ECO:0000256" key="5">
    <source>
        <dbReference type="SAM" id="MobiDB-lite"/>
    </source>
</evidence>
<evidence type="ECO:0000259" key="7">
    <source>
        <dbReference type="PROSITE" id="PS51935"/>
    </source>
</evidence>
<accession>A0A420WSK4</accession>
<reference evidence="8 9" key="1">
    <citation type="submission" date="2018-10" db="EMBL/GenBank/DDBJ databases">
        <title>Genomic Encyclopedia of Type Strains, Phase IV (KMG-IV): sequencing the most valuable type-strain genomes for metagenomic binning, comparative biology and taxonomic classification.</title>
        <authorList>
            <person name="Goeker M."/>
        </authorList>
    </citation>
    <scope>NUCLEOTIDE SEQUENCE [LARGE SCALE GENOMIC DNA]</scope>
    <source>
        <strain evidence="8 9">DSM 23229</strain>
    </source>
</reference>
<keyword evidence="3 8" id="KW-0378">Hydrolase</keyword>
<evidence type="ECO:0000256" key="6">
    <source>
        <dbReference type="SAM" id="SignalP"/>
    </source>
</evidence>
<keyword evidence="4" id="KW-0788">Thiol protease</keyword>
<evidence type="ECO:0000256" key="1">
    <source>
        <dbReference type="ARBA" id="ARBA00007074"/>
    </source>
</evidence>
<dbReference type="InterPro" id="IPR038765">
    <property type="entry name" value="Papain-like_cys_pep_sf"/>
</dbReference>
<evidence type="ECO:0000256" key="4">
    <source>
        <dbReference type="ARBA" id="ARBA00022807"/>
    </source>
</evidence>
<dbReference type="InterPro" id="IPR051202">
    <property type="entry name" value="Peptidase_C40"/>
</dbReference>
<evidence type="ECO:0000313" key="9">
    <source>
        <dbReference type="Proteomes" id="UP000281975"/>
    </source>
</evidence>
<dbReference type="PROSITE" id="PS51935">
    <property type="entry name" value="NLPC_P60"/>
    <property type="match status" value="1"/>
</dbReference>
<dbReference type="RefSeq" id="WP_121174102.1">
    <property type="nucleotide sequence ID" value="NZ_RBIN01000012.1"/>
</dbReference>
<evidence type="ECO:0000313" key="8">
    <source>
        <dbReference type="EMBL" id="RKQ95712.1"/>
    </source>
</evidence>
<dbReference type="Pfam" id="PF00877">
    <property type="entry name" value="NLPC_P60"/>
    <property type="match status" value="1"/>
</dbReference>
<feature type="chain" id="PRO_5019176062" evidence="6">
    <location>
        <begin position="27"/>
        <end position="223"/>
    </location>
</feature>